<dbReference type="OrthoDB" id="1890922at2759"/>
<evidence type="ECO:0000313" key="3">
    <source>
        <dbReference type="EMBL" id="KAJ7331663.1"/>
    </source>
</evidence>
<accession>A0A9W9YBP9</accession>
<dbReference type="AlphaFoldDB" id="A0A9W9YBP9"/>
<gene>
    <name evidence="3" type="ORF">OS493_019256</name>
</gene>
<dbReference type="Proteomes" id="UP001163046">
    <property type="component" value="Unassembled WGS sequence"/>
</dbReference>
<keyword evidence="4" id="KW-1185">Reference proteome</keyword>
<keyword evidence="2" id="KW-0460">Magnesium</keyword>
<dbReference type="GO" id="GO:0008168">
    <property type="term" value="F:methyltransferase activity"/>
    <property type="evidence" value="ECO:0007669"/>
    <property type="project" value="InterPro"/>
</dbReference>
<protein>
    <submittedName>
        <fullName evidence="3">Uncharacterized protein</fullName>
    </submittedName>
</protein>
<dbReference type="GO" id="GO:0046872">
    <property type="term" value="F:metal ion binding"/>
    <property type="evidence" value="ECO:0007669"/>
    <property type="project" value="UniProtKB-KW"/>
</dbReference>
<sequence>MSKDEDKFIPHSHFPCGADGSGFSDNTLCCYKAIYEAAPLVSDAIKLALVKPGSVFTIADYGCADGGNSMPLLYACVQELRKIHGDDFSINVIYEDQPVNDFKPLFLRLQGLMPSPKSYFLNFPDVFVTACGTNFFSQCFPPHTVNLAFSATAFHWFSRKPCDITGSLHHTMITIPEEAEVFKKQAAKDWETILLNRAKELAPGSRMILVQLAIDKEGQYVGTTKGTRFSLHHMLSELWQGLATDGLITQNEFHKTTFAHFFRTENEFKKPFESKDSPVRKAGLSLISVETKVVPCPYREKWLKNGGDPKEHAHWYIPAIRAWSNTTFVSGEKSVLLYMTRSLTCVCVFDYT</sequence>
<dbReference type="PANTHER" id="PTHR31009">
    <property type="entry name" value="S-ADENOSYL-L-METHIONINE:CARBOXYL METHYLTRANSFERASE FAMILY PROTEIN"/>
    <property type="match status" value="1"/>
</dbReference>
<dbReference type="InterPro" id="IPR005299">
    <property type="entry name" value="MeTrfase_7"/>
</dbReference>
<dbReference type="SUPFAM" id="SSF53335">
    <property type="entry name" value="S-adenosyl-L-methionine-dependent methyltransferases"/>
    <property type="match status" value="1"/>
</dbReference>
<evidence type="ECO:0000256" key="2">
    <source>
        <dbReference type="ARBA" id="ARBA00022842"/>
    </source>
</evidence>
<reference evidence="3" key="1">
    <citation type="submission" date="2023-01" db="EMBL/GenBank/DDBJ databases">
        <title>Genome assembly of the deep-sea coral Lophelia pertusa.</title>
        <authorList>
            <person name="Herrera S."/>
            <person name="Cordes E."/>
        </authorList>
    </citation>
    <scope>NUCLEOTIDE SEQUENCE</scope>
    <source>
        <strain evidence="3">USNM1676648</strain>
        <tissue evidence="3">Polyp</tissue>
    </source>
</reference>
<proteinExistence type="predicted"/>
<keyword evidence="1" id="KW-0479">Metal-binding</keyword>
<dbReference type="InterPro" id="IPR029063">
    <property type="entry name" value="SAM-dependent_MTases_sf"/>
</dbReference>
<organism evidence="3 4">
    <name type="scientific">Desmophyllum pertusum</name>
    <dbReference type="NCBI Taxonomy" id="174260"/>
    <lineage>
        <taxon>Eukaryota</taxon>
        <taxon>Metazoa</taxon>
        <taxon>Cnidaria</taxon>
        <taxon>Anthozoa</taxon>
        <taxon>Hexacorallia</taxon>
        <taxon>Scleractinia</taxon>
        <taxon>Caryophylliina</taxon>
        <taxon>Caryophylliidae</taxon>
        <taxon>Desmophyllum</taxon>
    </lineage>
</organism>
<dbReference type="Gene3D" id="1.10.1200.270">
    <property type="entry name" value="Methyltransferase, alpha-helical capping domain"/>
    <property type="match status" value="1"/>
</dbReference>
<name>A0A9W9YBP9_9CNID</name>
<dbReference type="Gene3D" id="3.40.50.150">
    <property type="entry name" value="Vaccinia Virus protein VP39"/>
    <property type="match status" value="1"/>
</dbReference>
<evidence type="ECO:0000313" key="4">
    <source>
        <dbReference type="Proteomes" id="UP001163046"/>
    </source>
</evidence>
<dbReference type="Pfam" id="PF03492">
    <property type="entry name" value="Methyltransf_7"/>
    <property type="match status" value="1"/>
</dbReference>
<evidence type="ECO:0000256" key="1">
    <source>
        <dbReference type="ARBA" id="ARBA00022723"/>
    </source>
</evidence>
<dbReference type="InterPro" id="IPR042086">
    <property type="entry name" value="MeTrfase_capping"/>
</dbReference>
<dbReference type="EMBL" id="MU827788">
    <property type="protein sequence ID" value="KAJ7331663.1"/>
    <property type="molecule type" value="Genomic_DNA"/>
</dbReference>
<comment type="caution">
    <text evidence="3">The sequence shown here is derived from an EMBL/GenBank/DDBJ whole genome shotgun (WGS) entry which is preliminary data.</text>
</comment>